<dbReference type="SUPFAM" id="SSF56784">
    <property type="entry name" value="HAD-like"/>
    <property type="match status" value="1"/>
</dbReference>
<evidence type="ECO:0000256" key="4">
    <source>
        <dbReference type="PIRSR" id="PIRSR000915-3"/>
    </source>
</evidence>
<evidence type="ECO:0000256" key="3">
    <source>
        <dbReference type="PIRSR" id="PIRSR000915-2"/>
    </source>
</evidence>
<comment type="catalytic activity">
    <reaction evidence="1">
        <text>4-nitrophenyl phosphate + H2O = 4-nitrophenol + phosphate + H(+)</text>
        <dbReference type="Rhea" id="RHEA:21664"/>
        <dbReference type="ChEBI" id="CHEBI:15377"/>
        <dbReference type="ChEBI" id="CHEBI:15378"/>
        <dbReference type="ChEBI" id="CHEBI:43474"/>
        <dbReference type="ChEBI" id="CHEBI:57917"/>
        <dbReference type="ChEBI" id="CHEBI:61146"/>
        <dbReference type="EC" id="3.1.3.41"/>
    </reaction>
</comment>
<dbReference type="InterPro" id="IPR006357">
    <property type="entry name" value="HAD-SF_hydro_IIA"/>
</dbReference>
<dbReference type="PANTHER" id="PTHR19288:SF46">
    <property type="entry name" value="HALOACID DEHALOGENASE-LIKE HYDROLASE DOMAIN-CONTAINING PROTEIN 2"/>
    <property type="match status" value="1"/>
</dbReference>
<dbReference type="Proteomes" id="UP000054350">
    <property type="component" value="Unassembled WGS sequence"/>
</dbReference>
<feature type="active site" description="Nucleophile" evidence="2">
    <location>
        <position position="42"/>
    </location>
</feature>
<dbReference type="GO" id="GO:0005737">
    <property type="term" value="C:cytoplasm"/>
    <property type="evidence" value="ECO:0007669"/>
    <property type="project" value="TreeGrafter"/>
</dbReference>
<dbReference type="GO" id="GO:0046872">
    <property type="term" value="F:metal ion binding"/>
    <property type="evidence" value="ECO:0007669"/>
    <property type="project" value="UniProtKB-KW"/>
</dbReference>
<reference evidence="6" key="2">
    <citation type="submission" date="2009-11" db="EMBL/GenBank/DDBJ databases">
        <title>The Genome Sequence of Allomyces macrogynus strain ATCC 38327.</title>
        <authorList>
            <consortium name="The Broad Institute Genome Sequencing Platform"/>
            <person name="Russ C."/>
            <person name="Cuomo C."/>
            <person name="Shea T."/>
            <person name="Young S.K."/>
            <person name="Zeng Q."/>
            <person name="Koehrsen M."/>
            <person name="Haas B."/>
            <person name="Borodovsky M."/>
            <person name="Guigo R."/>
            <person name="Alvarado L."/>
            <person name="Berlin A."/>
            <person name="Borenstein D."/>
            <person name="Chen Z."/>
            <person name="Engels R."/>
            <person name="Freedman E."/>
            <person name="Gellesch M."/>
            <person name="Goldberg J."/>
            <person name="Griggs A."/>
            <person name="Gujja S."/>
            <person name="Heiman D."/>
            <person name="Hepburn T."/>
            <person name="Howarth C."/>
            <person name="Jen D."/>
            <person name="Larson L."/>
            <person name="Lewis B."/>
            <person name="Mehta T."/>
            <person name="Park D."/>
            <person name="Pearson M."/>
            <person name="Roberts A."/>
            <person name="Saif S."/>
            <person name="Shenoy N."/>
            <person name="Sisk P."/>
            <person name="Stolte C."/>
            <person name="Sykes S."/>
            <person name="Walk T."/>
            <person name="White J."/>
            <person name="Yandava C."/>
            <person name="Burger G."/>
            <person name="Gray M.W."/>
            <person name="Holland P.W.H."/>
            <person name="King N."/>
            <person name="Lang F.B.F."/>
            <person name="Roger A.J."/>
            <person name="Ruiz-Trillo I."/>
            <person name="Lander E."/>
            <person name="Nusbaum C."/>
        </authorList>
    </citation>
    <scope>NUCLEOTIDE SEQUENCE [LARGE SCALE GENOMIC DNA]</scope>
    <source>
        <strain evidence="6">ATCC 38327</strain>
    </source>
</reference>
<dbReference type="GO" id="GO:0016791">
    <property type="term" value="F:phosphatase activity"/>
    <property type="evidence" value="ECO:0007669"/>
    <property type="project" value="TreeGrafter"/>
</dbReference>
<proteinExistence type="predicted"/>
<dbReference type="SFLD" id="SFLDG01139">
    <property type="entry name" value="C2.A:_Pyridoxal_Phosphate_Phos"/>
    <property type="match status" value="1"/>
</dbReference>
<dbReference type="CDD" id="cd07530">
    <property type="entry name" value="HAD_Pase_UmpH-like"/>
    <property type="match status" value="1"/>
</dbReference>
<dbReference type="EMBL" id="GG745360">
    <property type="protein sequence ID" value="KNE69300.1"/>
    <property type="molecule type" value="Genomic_DNA"/>
</dbReference>
<dbReference type="PANTHER" id="PTHR19288">
    <property type="entry name" value="4-NITROPHENYLPHOSPHATASE-RELATED"/>
    <property type="match status" value="1"/>
</dbReference>
<reference evidence="5 6" key="1">
    <citation type="submission" date="2009-11" db="EMBL/GenBank/DDBJ databases">
        <title>Annotation of Allomyces macrogynus ATCC 38327.</title>
        <authorList>
            <consortium name="The Broad Institute Genome Sequencing Platform"/>
            <person name="Russ C."/>
            <person name="Cuomo C."/>
            <person name="Burger G."/>
            <person name="Gray M.W."/>
            <person name="Holland P.W.H."/>
            <person name="King N."/>
            <person name="Lang F.B.F."/>
            <person name="Roger A.J."/>
            <person name="Ruiz-Trillo I."/>
            <person name="Young S.K."/>
            <person name="Zeng Q."/>
            <person name="Gargeya S."/>
            <person name="Fitzgerald M."/>
            <person name="Haas B."/>
            <person name="Abouelleil A."/>
            <person name="Alvarado L."/>
            <person name="Arachchi H.M."/>
            <person name="Berlin A."/>
            <person name="Chapman S.B."/>
            <person name="Gearin G."/>
            <person name="Goldberg J."/>
            <person name="Griggs A."/>
            <person name="Gujja S."/>
            <person name="Hansen M."/>
            <person name="Heiman D."/>
            <person name="Howarth C."/>
            <person name="Larimer J."/>
            <person name="Lui A."/>
            <person name="MacDonald P.J.P."/>
            <person name="McCowen C."/>
            <person name="Montmayeur A."/>
            <person name="Murphy C."/>
            <person name="Neiman D."/>
            <person name="Pearson M."/>
            <person name="Priest M."/>
            <person name="Roberts A."/>
            <person name="Saif S."/>
            <person name="Shea T."/>
            <person name="Sisk P."/>
            <person name="Stolte C."/>
            <person name="Sykes S."/>
            <person name="Wortman J."/>
            <person name="Nusbaum C."/>
            <person name="Birren B."/>
        </authorList>
    </citation>
    <scope>NUCLEOTIDE SEQUENCE [LARGE SCALE GENOMIC DNA]</scope>
    <source>
        <strain evidence="5 6">ATCC 38327</strain>
    </source>
</reference>
<gene>
    <name evidence="5" type="ORF">AMAG_13679</name>
</gene>
<keyword evidence="4" id="KW-0460">Magnesium</keyword>
<dbReference type="EC" id="3.1.3.41" evidence="1"/>
<dbReference type="eggNOG" id="KOG2882">
    <property type="taxonomic scope" value="Eukaryota"/>
</dbReference>
<dbReference type="Pfam" id="PF13242">
    <property type="entry name" value="Hydrolase_like"/>
    <property type="match status" value="1"/>
</dbReference>
<feature type="binding site" evidence="4">
    <location>
        <position position="42"/>
    </location>
    <ligand>
        <name>Mg(2+)</name>
        <dbReference type="ChEBI" id="CHEBI:18420"/>
    </ligand>
</feature>
<keyword evidence="6" id="KW-1185">Reference proteome</keyword>
<evidence type="ECO:0000256" key="1">
    <source>
        <dbReference type="PIRNR" id="PIRNR000915"/>
    </source>
</evidence>
<sequence>MTSSPPPGLRPDAELAQVIAHANRSDNEKIEYIRAKEAFIIDMDGVIYHGNTLLPGVKEFVQRMKDTKKKFLFLTNNSAPTPRELQQKLARLGIHVDESHFYTSAICTAKFLSTQKPGGSVYAIGEPGLHYALYSHGFDMNEVNPDFVVVGEGSGLNYEKMARAVKLISAGAKLIGTNPDVNAVSEHCLVPACGAFVSAIELASGKKAFFCGKPTSLMMRYAQRILGCSRDAVCMVGDRLDTDVLGGIYAEIDTVLVLSGVSKREDLANVAYAPYVVVDGVGSLVPPSSASVMAASES</sequence>
<feature type="binding site" evidence="3">
    <location>
        <position position="213"/>
    </location>
    <ligand>
        <name>substrate</name>
    </ligand>
</feature>
<dbReference type="STRING" id="578462.A0A0L0T3M9"/>
<dbReference type="AlphaFoldDB" id="A0A0L0T3M9"/>
<feature type="binding site" evidence="4">
    <location>
        <position position="238"/>
    </location>
    <ligand>
        <name>Mg(2+)</name>
        <dbReference type="ChEBI" id="CHEBI:18420"/>
    </ligand>
</feature>
<dbReference type="OMA" id="PEGGTCY"/>
<protein>
    <recommendedName>
        <fullName evidence="1">4-nitrophenylphosphatase</fullName>
        <shortName evidence="1">PNPPase</shortName>
        <ecNumber evidence="1">3.1.3.41</ecNumber>
    </recommendedName>
</protein>
<accession>A0A0L0T3M9</accession>
<evidence type="ECO:0000313" key="5">
    <source>
        <dbReference type="EMBL" id="KNE69300.1"/>
    </source>
</evidence>
<dbReference type="Pfam" id="PF13344">
    <property type="entry name" value="Hydrolase_6"/>
    <property type="match status" value="1"/>
</dbReference>
<dbReference type="VEuPathDB" id="FungiDB:AMAG_13679"/>
<dbReference type="SFLD" id="SFLDS00003">
    <property type="entry name" value="Haloacid_Dehalogenase"/>
    <property type="match status" value="1"/>
</dbReference>
<dbReference type="InterPro" id="IPR023214">
    <property type="entry name" value="HAD_sf"/>
</dbReference>
<dbReference type="PIRSF" id="PIRSF000915">
    <property type="entry name" value="PGP-type_phosphatase"/>
    <property type="match status" value="1"/>
</dbReference>
<feature type="binding site" evidence="4">
    <location>
        <position position="44"/>
    </location>
    <ligand>
        <name>Mg(2+)</name>
        <dbReference type="ChEBI" id="CHEBI:18420"/>
    </ligand>
</feature>
<evidence type="ECO:0000313" key="6">
    <source>
        <dbReference type="Proteomes" id="UP000054350"/>
    </source>
</evidence>
<feature type="active site" description="Proton donor" evidence="2">
    <location>
        <position position="44"/>
    </location>
</feature>
<dbReference type="NCBIfam" id="TIGR01460">
    <property type="entry name" value="HAD-SF-IIA"/>
    <property type="match status" value="1"/>
</dbReference>
<name>A0A0L0T3M9_ALLM3</name>
<keyword evidence="1 5" id="KW-0378">Hydrolase</keyword>
<dbReference type="InterPro" id="IPR036412">
    <property type="entry name" value="HAD-like_sf"/>
</dbReference>
<comment type="cofactor">
    <cofactor evidence="4">
        <name>Mg(2+)</name>
        <dbReference type="ChEBI" id="CHEBI:18420"/>
    </cofactor>
    <text evidence="4">Divalent metal ions. Mg(2+) is the most effective.</text>
</comment>
<keyword evidence="4" id="KW-0479">Metal-binding</keyword>
<dbReference type="OrthoDB" id="10251048at2759"/>
<dbReference type="Gene3D" id="3.40.50.1000">
    <property type="entry name" value="HAD superfamily/HAD-like"/>
    <property type="match status" value="2"/>
</dbReference>
<organism evidence="5 6">
    <name type="scientific">Allomyces macrogynus (strain ATCC 38327)</name>
    <name type="common">Allomyces javanicus var. macrogynus</name>
    <dbReference type="NCBI Taxonomy" id="578462"/>
    <lineage>
        <taxon>Eukaryota</taxon>
        <taxon>Fungi</taxon>
        <taxon>Fungi incertae sedis</taxon>
        <taxon>Blastocladiomycota</taxon>
        <taxon>Blastocladiomycetes</taxon>
        <taxon>Blastocladiales</taxon>
        <taxon>Blastocladiaceae</taxon>
        <taxon>Allomyces</taxon>
    </lineage>
</organism>
<evidence type="ECO:0000256" key="2">
    <source>
        <dbReference type="PIRSR" id="PIRSR000915-1"/>
    </source>
</evidence>